<keyword evidence="7" id="KW-0067">ATP-binding</keyword>
<dbReference type="InterPro" id="IPR051131">
    <property type="entry name" value="NEK_Ser/Thr_kinase_NIMA"/>
</dbReference>
<keyword evidence="5" id="KW-0547">Nucleotide-binding</keyword>
<accession>A0AAV2Q652</accession>
<organism evidence="11 12">
    <name type="scientific">Meganyctiphanes norvegica</name>
    <name type="common">Northern krill</name>
    <name type="synonym">Thysanopoda norvegica</name>
    <dbReference type="NCBI Taxonomy" id="48144"/>
    <lineage>
        <taxon>Eukaryota</taxon>
        <taxon>Metazoa</taxon>
        <taxon>Ecdysozoa</taxon>
        <taxon>Arthropoda</taxon>
        <taxon>Crustacea</taxon>
        <taxon>Multicrustacea</taxon>
        <taxon>Malacostraca</taxon>
        <taxon>Eumalacostraca</taxon>
        <taxon>Eucarida</taxon>
        <taxon>Euphausiacea</taxon>
        <taxon>Euphausiidae</taxon>
        <taxon>Meganyctiphanes</taxon>
    </lineage>
</organism>
<evidence type="ECO:0000313" key="11">
    <source>
        <dbReference type="EMBL" id="CAL4069266.1"/>
    </source>
</evidence>
<dbReference type="EC" id="2.7.11.1" evidence="2"/>
<evidence type="ECO:0000256" key="3">
    <source>
        <dbReference type="ARBA" id="ARBA00022527"/>
    </source>
</evidence>
<protein>
    <recommendedName>
        <fullName evidence="2">non-specific serine/threonine protein kinase</fullName>
        <ecNumber evidence="2">2.7.11.1</ecNumber>
    </recommendedName>
</protein>
<dbReference type="PANTHER" id="PTHR44899:SF3">
    <property type="entry name" value="SERINE_THREONINE-PROTEIN KINASE NEK1"/>
    <property type="match status" value="1"/>
</dbReference>
<keyword evidence="6" id="KW-0418">Kinase</keyword>
<dbReference type="PANTHER" id="PTHR44899">
    <property type="entry name" value="CAMK FAMILY PROTEIN KINASE"/>
    <property type="match status" value="1"/>
</dbReference>
<dbReference type="Pfam" id="PF00069">
    <property type="entry name" value="Pkinase"/>
    <property type="match status" value="1"/>
</dbReference>
<keyword evidence="4" id="KW-0808">Transferase</keyword>
<keyword evidence="12" id="KW-1185">Reference proteome</keyword>
<evidence type="ECO:0000256" key="1">
    <source>
        <dbReference type="ARBA" id="ARBA00010886"/>
    </source>
</evidence>
<evidence type="ECO:0000256" key="8">
    <source>
        <dbReference type="ARBA" id="ARBA00047899"/>
    </source>
</evidence>
<evidence type="ECO:0000256" key="7">
    <source>
        <dbReference type="ARBA" id="ARBA00022840"/>
    </source>
</evidence>
<dbReference type="InterPro" id="IPR011009">
    <property type="entry name" value="Kinase-like_dom_sf"/>
</dbReference>
<feature type="domain" description="Protein kinase" evidence="10">
    <location>
        <begin position="1"/>
        <end position="252"/>
    </location>
</feature>
<gene>
    <name evidence="11" type="ORF">MNOR_LOCUS7705</name>
</gene>
<evidence type="ECO:0000256" key="4">
    <source>
        <dbReference type="ARBA" id="ARBA00022679"/>
    </source>
</evidence>
<dbReference type="SUPFAM" id="SSF56112">
    <property type="entry name" value="Protein kinase-like (PK-like)"/>
    <property type="match status" value="1"/>
</dbReference>
<dbReference type="InterPro" id="IPR008271">
    <property type="entry name" value="Ser/Thr_kinase_AS"/>
</dbReference>
<dbReference type="InterPro" id="IPR000719">
    <property type="entry name" value="Prot_kinase_dom"/>
</dbReference>
<evidence type="ECO:0000256" key="5">
    <source>
        <dbReference type="ARBA" id="ARBA00022741"/>
    </source>
</evidence>
<evidence type="ECO:0000256" key="9">
    <source>
        <dbReference type="ARBA" id="ARBA00048679"/>
    </source>
</evidence>
<evidence type="ECO:0000256" key="2">
    <source>
        <dbReference type="ARBA" id="ARBA00012513"/>
    </source>
</evidence>
<dbReference type="Gene3D" id="3.30.200.20">
    <property type="entry name" value="Phosphorylase Kinase, domain 1"/>
    <property type="match status" value="1"/>
</dbReference>
<feature type="non-terminal residue" evidence="11">
    <location>
        <position position="296"/>
    </location>
</feature>
<comment type="caution">
    <text evidence="11">The sequence shown here is derived from an EMBL/GenBank/DDBJ whole genome shotgun (WGS) entry which is preliminary data.</text>
</comment>
<dbReference type="AlphaFoldDB" id="A0AAV2Q652"/>
<dbReference type="PROSITE" id="PS00108">
    <property type="entry name" value="PROTEIN_KINASE_ST"/>
    <property type="match status" value="1"/>
</dbReference>
<dbReference type="Proteomes" id="UP001497623">
    <property type="component" value="Unassembled WGS sequence"/>
</dbReference>
<comment type="catalytic activity">
    <reaction evidence="9">
        <text>L-seryl-[protein] + ATP = O-phospho-L-seryl-[protein] + ADP + H(+)</text>
        <dbReference type="Rhea" id="RHEA:17989"/>
        <dbReference type="Rhea" id="RHEA-COMP:9863"/>
        <dbReference type="Rhea" id="RHEA-COMP:11604"/>
        <dbReference type="ChEBI" id="CHEBI:15378"/>
        <dbReference type="ChEBI" id="CHEBI:29999"/>
        <dbReference type="ChEBI" id="CHEBI:30616"/>
        <dbReference type="ChEBI" id="CHEBI:83421"/>
        <dbReference type="ChEBI" id="CHEBI:456216"/>
        <dbReference type="EC" id="2.7.11.1"/>
    </reaction>
</comment>
<proteinExistence type="inferred from homology"/>
<keyword evidence="3" id="KW-0723">Serine/threonine-protein kinase</keyword>
<dbReference type="SMART" id="SM00220">
    <property type="entry name" value="S_TKc"/>
    <property type="match status" value="1"/>
</dbReference>
<name>A0AAV2Q652_MEGNR</name>
<evidence type="ECO:0000259" key="10">
    <source>
        <dbReference type="PROSITE" id="PS50011"/>
    </source>
</evidence>
<evidence type="ECO:0000256" key="6">
    <source>
        <dbReference type="ARBA" id="ARBA00022777"/>
    </source>
</evidence>
<comment type="catalytic activity">
    <reaction evidence="8">
        <text>L-threonyl-[protein] + ATP = O-phospho-L-threonyl-[protein] + ADP + H(+)</text>
        <dbReference type="Rhea" id="RHEA:46608"/>
        <dbReference type="Rhea" id="RHEA-COMP:11060"/>
        <dbReference type="Rhea" id="RHEA-COMP:11605"/>
        <dbReference type="ChEBI" id="CHEBI:15378"/>
        <dbReference type="ChEBI" id="CHEBI:30013"/>
        <dbReference type="ChEBI" id="CHEBI:30616"/>
        <dbReference type="ChEBI" id="CHEBI:61977"/>
        <dbReference type="ChEBI" id="CHEBI:456216"/>
        <dbReference type="EC" id="2.7.11.1"/>
    </reaction>
</comment>
<sequence>MANGGGARQAMRRRPATDRSEIGVLFRPIMTKQPILKRLPHPNITKFKATFQHNRKFHIVMEYCAGGDLNDYIQKIKEKGLKIPEKDIMRWLKQLCDALHYIHSNHYIHRDIKLGNIFLTGDENEVKLGDFGVSKTLAYTSQLTVRVTGTQLYYAPEICQNKPYDYKVDTWGLGMVIYQLSKLEYPFKDITEVKEDKLEVNTKKLLAKQKESGYEPIPDHYSSGLGDLIQEMLQFDDEVRPLISSILKKPLLVQAAVEEKRRLDIELIYNIGLNRKVKTTVHEAAQFLNYLPEIRW</sequence>
<dbReference type="EMBL" id="CAXKWB010003438">
    <property type="protein sequence ID" value="CAL4069266.1"/>
    <property type="molecule type" value="Genomic_DNA"/>
</dbReference>
<dbReference type="GO" id="GO:0005524">
    <property type="term" value="F:ATP binding"/>
    <property type="evidence" value="ECO:0007669"/>
    <property type="project" value="UniProtKB-KW"/>
</dbReference>
<dbReference type="Gene3D" id="1.10.510.10">
    <property type="entry name" value="Transferase(Phosphotransferase) domain 1"/>
    <property type="match status" value="1"/>
</dbReference>
<reference evidence="11 12" key="1">
    <citation type="submission" date="2024-05" db="EMBL/GenBank/DDBJ databases">
        <authorList>
            <person name="Wallberg A."/>
        </authorList>
    </citation>
    <scope>NUCLEOTIDE SEQUENCE [LARGE SCALE GENOMIC DNA]</scope>
</reference>
<evidence type="ECO:0000313" key="12">
    <source>
        <dbReference type="Proteomes" id="UP001497623"/>
    </source>
</evidence>
<dbReference type="PROSITE" id="PS50011">
    <property type="entry name" value="PROTEIN_KINASE_DOM"/>
    <property type="match status" value="1"/>
</dbReference>
<comment type="similarity">
    <text evidence="1">Belongs to the protein kinase superfamily. NEK Ser/Thr protein kinase family. NIMA subfamily.</text>
</comment>
<dbReference type="GO" id="GO:0004674">
    <property type="term" value="F:protein serine/threonine kinase activity"/>
    <property type="evidence" value="ECO:0007669"/>
    <property type="project" value="UniProtKB-KW"/>
</dbReference>